<feature type="non-terminal residue" evidence="2">
    <location>
        <position position="1"/>
    </location>
</feature>
<sequence length="328" mass="35958">LKFYNNIVSGAHRPIHLDYLGFNIANPGRSYIYNNLSQPKRRLGGQKAPYGILFAKSRNADVYDNQIITDYGRGFMLDGYGQGVPRGTDYMYVYNNRVDVQYSIEVTGSQNYPENNVYGVRDRYSSGNNTFQNNTIMVTNDAGTSGNKKASCFEIASDAFDTLMVNLVVADNIAIARDGTAATNPMCFTFGNCNELSITDNQYITEGGVRTAGNNGSATLVFTGNTVFSPTRITPPAVPTGLKVIKFLTGNYLLRWDDNSEADVLEYYVYKDGSKISGLSTRGGTFYIDRDVSGTHTYAISAVNLSGDESSTTSTVSTSTAQDGWWEQ</sequence>
<dbReference type="Gene3D" id="2.60.40.10">
    <property type="entry name" value="Immunoglobulins"/>
    <property type="match status" value="1"/>
</dbReference>
<feature type="region of interest" description="Disordered" evidence="1">
    <location>
        <begin position="308"/>
        <end position="328"/>
    </location>
</feature>
<protein>
    <recommendedName>
        <fullName evidence="3">Fibronectin type-III domain-containing protein</fullName>
    </recommendedName>
</protein>
<dbReference type="AlphaFoldDB" id="A0A0F8X871"/>
<comment type="caution">
    <text evidence="2">The sequence shown here is derived from an EMBL/GenBank/DDBJ whole genome shotgun (WGS) entry which is preliminary data.</text>
</comment>
<gene>
    <name evidence="2" type="ORF">LCGC14_2975170</name>
</gene>
<accession>A0A0F8X871</accession>
<name>A0A0F8X871_9ZZZZ</name>
<evidence type="ECO:0000256" key="1">
    <source>
        <dbReference type="SAM" id="MobiDB-lite"/>
    </source>
</evidence>
<reference evidence="2" key="1">
    <citation type="journal article" date="2015" name="Nature">
        <title>Complex archaea that bridge the gap between prokaryotes and eukaryotes.</title>
        <authorList>
            <person name="Spang A."/>
            <person name="Saw J.H."/>
            <person name="Jorgensen S.L."/>
            <person name="Zaremba-Niedzwiedzka K."/>
            <person name="Martijn J."/>
            <person name="Lind A.E."/>
            <person name="van Eijk R."/>
            <person name="Schleper C."/>
            <person name="Guy L."/>
            <person name="Ettema T.J."/>
        </authorList>
    </citation>
    <scope>NUCLEOTIDE SEQUENCE</scope>
</reference>
<dbReference type="InterPro" id="IPR013783">
    <property type="entry name" value="Ig-like_fold"/>
</dbReference>
<evidence type="ECO:0000313" key="2">
    <source>
        <dbReference type="EMBL" id="KKK65337.1"/>
    </source>
</evidence>
<organism evidence="2">
    <name type="scientific">marine sediment metagenome</name>
    <dbReference type="NCBI Taxonomy" id="412755"/>
    <lineage>
        <taxon>unclassified sequences</taxon>
        <taxon>metagenomes</taxon>
        <taxon>ecological metagenomes</taxon>
    </lineage>
</organism>
<proteinExistence type="predicted"/>
<dbReference type="EMBL" id="LAZR01060605">
    <property type="protein sequence ID" value="KKK65337.1"/>
    <property type="molecule type" value="Genomic_DNA"/>
</dbReference>
<evidence type="ECO:0008006" key="3">
    <source>
        <dbReference type="Google" id="ProtNLM"/>
    </source>
</evidence>
<feature type="compositionally biased region" description="Low complexity" evidence="1">
    <location>
        <begin position="310"/>
        <end position="320"/>
    </location>
</feature>